<proteinExistence type="predicted"/>
<evidence type="ECO:0000313" key="2">
    <source>
        <dbReference type="EMBL" id="GLC30310.1"/>
    </source>
</evidence>
<protein>
    <recommendedName>
        <fullName evidence="4">SHOCT domain-containing protein</fullName>
    </recommendedName>
</protein>
<feature type="transmembrane region" description="Helical" evidence="1">
    <location>
        <begin position="6"/>
        <end position="29"/>
    </location>
</feature>
<keyword evidence="1" id="KW-0472">Membrane</keyword>
<dbReference type="EMBL" id="BRXR01000001">
    <property type="protein sequence ID" value="GLC30310.1"/>
    <property type="molecule type" value="Genomic_DNA"/>
</dbReference>
<name>A0ABQ5N5I5_9CLOT</name>
<keyword evidence="1" id="KW-1133">Transmembrane helix</keyword>
<evidence type="ECO:0000256" key="1">
    <source>
        <dbReference type="SAM" id="Phobius"/>
    </source>
</evidence>
<sequence length="71" mass="8346">MFRAGFGFPAFMLLAMFLRLIFITLLIVFMGRRFRKFGRCKNSALVMLDNKFASGEITEDEYLKRRSILTQ</sequence>
<accession>A0ABQ5N5I5</accession>
<evidence type="ECO:0000313" key="3">
    <source>
        <dbReference type="Proteomes" id="UP001208567"/>
    </source>
</evidence>
<organism evidence="2 3">
    <name type="scientific">Clostridium omnivorum</name>
    <dbReference type="NCBI Taxonomy" id="1604902"/>
    <lineage>
        <taxon>Bacteria</taxon>
        <taxon>Bacillati</taxon>
        <taxon>Bacillota</taxon>
        <taxon>Clostridia</taxon>
        <taxon>Eubacteriales</taxon>
        <taxon>Clostridiaceae</taxon>
        <taxon>Clostridium</taxon>
    </lineage>
</organism>
<keyword evidence="3" id="KW-1185">Reference proteome</keyword>
<dbReference type="RefSeq" id="WP_264849571.1">
    <property type="nucleotide sequence ID" value="NZ_BRXR01000001.1"/>
</dbReference>
<gene>
    <name evidence="2" type="ORF">bsdE14_17200</name>
</gene>
<keyword evidence="1" id="KW-0812">Transmembrane</keyword>
<comment type="caution">
    <text evidence="2">The sequence shown here is derived from an EMBL/GenBank/DDBJ whole genome shotgun (WGS) entry which is preliminary data.</text>
</comment>
<evidence type="ECO:0008006" key="4">
    <source>
        <dbReference type="Google" id="ProtNLM"/>
    </source>
</evidence>
<reference evidence="2 3" key="1">
    <citation type="journal article" date="2024" name="Int. J. Syst. Evol. Microbiol.">
        <title>Clostridium omnivorum sp. nov., isolated from anoxic soil under the treatment of reductive soil disinfestation.</title>
        <authorList>
            <person name="Ueki A."/>
            <person name="Tonouchi A."/>
            <person name="Kaku N."/>
            <person name="Honma S."/>
            <person name="Ueki K."/>
        </authorList>
    </citation>
    <scope>NUCLEOTIDE SEQUENCE [LARGE SCALE GENOMIC DNA]</scope>
    <source>
        <strain evidence="2 3">E14</strain>
    </source>
</reference>
<dbReference type="Proteomes" id="UP001208567">
    <property type="component" value="Unassembled WGS sequence"/>
</dbReference>